<name>A0A7U7GFE8_9GAMM</name>
<dbReference type="Proteomes" id="UP000019184">
    <property type="component" value="Unassembled WGS sequence"/>
</dbReference>
<evidence type="ECO:0008006" key="3">
    <source>
        <dbReference type="Google" id="ProtNLM"/>
    </source>
</evidence>
<organism evidence="1 2">
    <name type="scientific">Candidatus Contendobacter odensis Run_B_J11</name>
    <dbReference type="NCBI Taxonomy" id="1400861"/>
    <lineage>
        <taxon>Bacteria</taxon>
        <taxon>Pseudomonadati</taxon>
        <taxon>Pseudomonadota</taxon>
        <taxon>Gammaproteobacteria</taxon>
        <taxon>Candidatus Competibacteraceae</taxon>
        <taxon>Candidatus Contendibacter</taxon>
    </lineage>
</organism>
<dbReference type="EMBL" id="CBTK010000293">
    <property type="protein sequence ID" value="CDH47114.1"/>
    <property type="molecule type" value="Genomic_DNA"/>
</dbReference>
<evidence type="ECO:0000313" key="1">
    <source>
        <dbReference type="EMBL" id="CDH47114.1"/>
    </source>
</evidence>
<dbReference type="OrthoDB" id="5725705at2"/>
<keyword evidence="2" id="KW-1185">Reference proteome</keyword>
<reference evidence="1 2" key="1">
    <citation type="journal article" date="2014" name="ISME J.">
        <title>Candidatus Competibacter-lineage genomes retrieved from metagenomes reveal functional metabolic diversity.</title>
        <authorList>
            <person name="McIlroy S.J."/>
            <person name="Albertsen M."/>
            <person name="Andresen E.K."/>
            <person name="Saunders A.M."/>
            <person name="Kristiansen R."/>
            <person name="Stokholm-Bjerregaard M."/>
            <person name="Nielsen K.L."/>
            <person name="Nielsen P.H."/>
        </authorList>
    </citation>
    <scope>NUCLEOTIDE SEQUENCE [LARGE SCALE GENOMIC DNA]</scope>
    <source>
        <strain evidence="1 2">Run_B_J11</strain>
    </source>
</reference>
<evidence type="ECO:0000313" key="2">
    <source>
        <dbReference type="Proteomes" id="UP000019184"/>
    </source>
</evidence>
<sequence>MTLSCGVAAQAATPTSTDDWQYALALYGWFPTIGGSLKYPLSSGAVADVEAGPGDYLKDLKFAFMGSLVARNNDWSILADLIYLDLSGQKGKATVPLLPGGTGFDLKANNSLKGTLFQLAGAYTVVRTESANLDVLAGLRYAGFDADTDLSLDGPLPPTLPTARLSQSVNLLDGIIGIKGQVEWGGNWFSPYYLDIGTGDTDFTWQALAGVGYRWDWGDLVLAYRYLSYDMGSDKLLQNTDFSGPALGVVFRF</sequence>
<accession>A0A7U7GFE8</accession>
<protein>
    <recommendedName>
        <fullName evidence="3">Outer membrane protein beta-barrel domain-containing protein</fullName>
    </recommendedName>
</protein>
<gene>
    <name evidence="1" type="ORF">BN874_750008</name>
</gene>
<proteinExistence type="predicted"/>
<dbReference type="RefSeq" id="WP_051498063.1">
    <property type="nucleotide sequence ID" value="NZ_CBTK010000293.1"/>
</dbReference>
<dbReference type="AlphaFoldDB" id="A0A7U7GFE8"/>
<comment type="caution">
    <text evidence="1">The sequence shown here is derived from an EMBL/GenBank/DDBJ whole genome shotgun (WGS) entry which is preliminary data.</text>
</comment>